<dbReference type="GO" id="GO:0046404">
    <property type="term" value="F:ATP-dependent polydeoxyribonucleotide 5'-hydroxyl-kinase activity"/>
    <property type="evidence" value="ECO:0007669"/>
    <property type="project" value="TreeGrafter"/>
</dbReference>
<feature type="compositionally biased region" description="Polar residues" evidence="1">
    <location>
        <begin position="11"/>
        <end position="23"/>
    </location>
</feature>
<keyword evidence="2" id="KW-0808">Transferase</keyword>
<evidence type="ECO:0000313" key="2">
    <source>
        <dbReference type="EMBL" id="KAJ7201259.1"/>
    </source>
</evidence>
<reference evidence="2" key="1">
    <citation type="submission" date="2023-03" db="EMBL/GenBank/DDBJ databases">
        <title>Massive genome expansion in bonnet fungi (Mycena s.s.) driven by repeated elements and novel gene families across ecological guilds.</title>
        <authorList>
            <consortium name="Lawrence Berkeley National Laboratory"/>
            <person name="Harder C.B."/>
            <person name="Miyauchi S."/>
            <person name="Viragh M."/>
            <person name="Kuo A."/>
            <person name="Thoen E."/>
            <person name="Andreopoulos B."/>
            <person name="Lu D."/>
            <person name="Skrede I."/>
            <person name="Drula E."/>
            <person name="Henrissat B."/>
            <person name="Morin E."/>
            <person name="Kohler A."/>
            <person name="Barry K."/>
            <person name="LaButti K."/>
            <person name="Morin E."/>
            <person name="Salamov A."/>
            <person name="Lipzen A."/>
            <person name="Mereny Z."/>
            <person name="Hegedus B."/>
            <person name="Baldrian P."/>
            <person name="Stursova M."/>
            <person name="Weitz H."/>
            <person name="Taylor A."/>
            <person name="Grigoriev I.V."/>
            <person name="Nagy L.G."/>
            <person name="Martin F."/>
            <person name="Kauserud H."/>
        </authorList>
    </citation>
    <scope>NUCLEOTIDE SEQUENCE</scope>
    <source>
        <strain evidence="2">9144</strain>
    </source>
</reference>
<dbReference type="PANTHER" id="PTHR12083:SF9">
    <property type="entry name" value="BIFUNCTIONAL POLYNUCLEOTIDE PHOSPHATASE_KINASE"/>
    <property type="match status" value="1"/>
</dbReference>
<dbReference type="SUPFAM" id="SSF52540">
    <property type="entry name" value="P-loop containing nucleoside triphosphate hydrolases"/>
    <property type="match status" value="1"/>
</dbReference>
<dbReference type="Pfam" id="PF08645">
    <property type="entry name" value="PNK3P"/>
    <property type="match status" value="1"/>
</dbReference>
<evidence type="ECO:0000256" key="1">
    <source>
        <dbReference type="SAM" id="MobiDB-lite"/>
    </source>
</evidence>
<comment type="caution">
    <text evidence="2">The sequence shown here is derived from an EMBL/GenBank/DDBJ whole genome shotgun (WGS) entry which is preliminary data.</text>
</comment>
<gene>
    <name evidence="2" type="ORF">GGX14DRAFT_656002</name>
</gene>
<dbReference type="SUPFAM" id="SSF56784">
    <property type="entry name" value="HAD-like"/>
    <property type="match status" value="1"/>
</dbReference>
<dbReference type="GO" id="GO:0006281">
    <property type="term" value="P:DNA repair"/>
    <property type="evidence" value="ECO:0007669"/>
    <property type="project" value="TreeGrafter"/>
</dbReference>
<name>A0AAD6Y7U3_9AGAR</name>
<protein>
    <submittedName>
        <fullName evidence="2">Polynucleotide kinase 3 phosphatase-domain-containing protein</fullName>
    </submittedName>
</protein>
<keyword evidence="3" id="KW-1185">Reference proteome</keyword>
<evidence type="ECO:0000313" key="3">
    <source>
        <dbReference type="Proteomes" id="UP001219525"/>
    </source>
</evidence>
<organism evidence="2 3">
    <name type="scientific">Mycena pura</name>
    <dbReference type="NCBI Taxonomy" id="153505"/>
    <lineage>
        <taxon>Eukaryota</taxon>
        <taxon>Fungi</taxon>
        <taxon>Dikarya</taxon>
        <taxon>Basidiomycota</taxon>
        <taxon>Agaricomycotina</taxon>
        <taxon>Agaricomycetes</taxon>
        <taxon>Agaricomycetidae</taxon>
        <taxon>Agaricales</taxon>
        <taxon>Marasmiineae</taxon>
        <taxon>Mycenaceae</taxon>
        <taxon>Mycena</taxon>
    </lineage>
</organism>
<dbReference type="GO" id="GO:0046403">
    <property type="term" value="F:polynucleotide 3'-phosphatase activity"/>
    <property type="evidence" value="ECO:0007669"/>
    <property type="project" value="TreeGrafter"/>
</dbReference>
<dbReference type="InterPro" id="IPR013954">
    <property type="entry name" value="PNK3P"/>
</dbReference>
<accession>A0AAD6Y7U3</accession>
<keyword evidence="2" id="KW-0418">Kinase</keyword>
<dbReference type="Proteomes" id="UP001219525">
    <property type="component" value="Unassembled WGS sequence"/>
</dbReference>
<dbReference type="Pfam" id="PF13671">
    <property type="entry name" value="AAA_33"/>
    <property type="match status" value="1"/>
</dbReference>
<dbReference type="Gene3D" id="3.40.50.300">
    <property type="entry name" value="P-loop containing nucleotide triphosphate hydrolases"/>
    <property type="match status" value="1"/>
</dbReference>
<feature type="region of interest" description="Disordered" evidence="1">
    <location>
        <begin position="1"/>
        <end position="24"/>
    </location>
</feature>
<dbReference type="PANTHER" id="PTHR12083">
    <property type="entry name" value="BIFUNCTIONAL POLYNUCLEOTIDE PHOSPHATASE/KINASE"/>
    <property type="match status" value="1"/>
</dbReference>
<dbReference type="Gene3D" id="3.40.50.1000">
    <property type="entry name" value="HAD superfamily/HAD-like"/>
    <property type="match status" value="1"/>
</dbReference>
<dbReference type="InterPro" id="IPR036412">
    <property type="entry name" value="HAD-like_sf"/>
</dbReference>
<sequence length="452" mass="50510">MQASKKRPASQLDSAEASTSNKVSKVHPFFSKAPAAEPTNPSSLRWLKPLGRTCLHGVNLEPKSSTKVAAFDLDGTVIASLPFSAPKLEWHWWNPCVPAKLAEAANQGFVFRGYTFPSDLGCIFVSYAIIIISNQAGLKSTSLEKKWKEKLGLIAAALPDVPFRLFAATAKDRYRKPMIGMWEELESLYAEDGVQIDKASSFYVGDFAGRHYPNSTKMKDHAATDRKWALNVDIPFKTPEEHFLGKPPDPNFKLQGFHVSSLPSLPAFTPFSSPLLSPEPTLELVLFVGYPCLGKTRFYRQHFEPAGYLHVNQDTLKSRDKCVKAVREALAAGKKCVVDNTNRDASTRRYYIDAAAKHGVPVRCMWFTGSLELAWHNNLYRAYALPPSVAACELPRDIVPMSAFSSFKDDFEEPELKEGFAHVKKVNWVFDGTEAERKAWSMWLQLDEKKGG</sequence>
<dbReference type="InterPro" id="IPR027417">
    <property type="entry name" value="P-loop_NTPase"/>
</dbReference>
<dbReference type="EMBL" id="JARJCW010000059">
    <property type="protein sequence ID" value="KAJ7201259.1"/>
    <property type="molecule type" value="Genomic_DNA"/>
</dbReference>
<proteinExistence type="predicted"/>
<dbReference type="AlphaFoldDB" id="A0AAD6Y7U3"/>
<dbReference type="GO" id="GO:0003690">
    <property type="term" value="F:double-stranded DNA binding"/>
    <property type="evidence" value="ECO:0007669"/>
    <property type="project" value="TreeGrafter"/>
</dbReference>
<dbReference type="InterPro" id="IPR023214">
    <property type="entry name" value="HAD_sf"/>
</dbReference>
<dbReference type="FunFam" id="3.40.50.300:FF:000737">
    <property type="entry name" value="Bifunctional polynucleotide phosphatase/kinase"/>
    <property type="match status" value="1"/>
</dbReference>